<evidence type="ECO:0000313" key="1">
    <source>
        <dbReference type="EMBL" id="MBU2788378.1"/>
    </source>
</evidence>
<dbReference type="EMBL" id="JAAXYO010000146">
    <property type="protein sequence ID" value="MBU2788378.1"/>
    <property type="molecule type" value="Genomic_DNA"/>
</dbReference>
<name>A0AAE2YR17_9PROT</name>
<organism evidence="1 2">
    <name type="scientific">Igneacidithiobacillus copahuensis</name>
    <dbReference type="NCBI Taxonomy" id="2724909"/>
    <lineage>
        <taxon>Bacteria</taxon>
        <taxon>Pseudomonadati</taxon>
        <taxon>Pseudomonadota</taxon>
        <taxon>Acidithiobacillia</taxon>
        <taxon>Acidithiobacillales</taxon>
        <taxon>Acidithiobacillaceae</taxon>
        <taxon>Igneacidithiobacillus</taxon>
    </lineage>
</organism>
<dbReference type="Proteomes" id="UP001197378">
    <property type="component" value="Unassembled WGS sequence"/>
</dbReference>
<accession>A0AAE2YR17</accession>
<comment type="caution">
    <text evidence="1">The sequence shown here is derived from an EMBL/GenBank/DDBJ whole genome shotgun (WGS) entry which is preliminary data.</text>
</comment>
<dbReference type="Gene3D" id="3.30.70.2330">
    <property type="match status" value="1"/>
</dbReference>
<sequence>MRRVSNLAFNREFPAVSGLSGIPRDNRVELARDLHNAFDPEAVGVWLEGFPSIPLGWLYRKDSNRDALLRKLDEGGALTGHVEVQKRAGKAIKVVVFWL</sequence>
<reference evidence="1" key="1">
    <citation type="journal article" date="2021" name="ISME J.">
        <title>Genomic evolution of the class Acidithiobacillia: deep-branching Proteobacteria living in extreme acidic conditions.</title>
        <authorList>
            <person name="Moya-Beltran A."/>
            <person name="Beard S."/>
            <person name="Rojas-Villalobos C."/>
            <person name="Issotta F."/>
            <person name="Gallardo Y."/>
            <person name="Ulloa R."/>
            <person name="Giaveno A."/>
            <person name="Degli Esposti M."/>
            <person name="Johnson D.B."/>
            <person name="Quatrini R."/>
        </authorList>
    </citation>
    <scope>NUCLEOTIDE SEQUENCE</scope>
    <source>
        <strain evidence="1">VAN18-1</strain>
    </source>
</reference>
<dbReference type="RefSeq" id="WP_215870314.1">
    <property type="nucleotide sequence ID" value="NZ_JAAXYO010000146.1"/>
</dbReference>
<gene>
    <name evidence="1" type="ORF">HFQ13_09215</name>
</gene>
<evidence type="ECO:0000313" key="2">
    <source>
        <dbReference type="Proteomes" id="UP001197378"/>
    </source>
</evidence>
<dbReference type="AlphaFoldDB" id="A0AAE2YR17"/>
<protein>
    <submittedName>
        <fullName evidence="1">Uncharacterized protein</fullName>
    </submittedName>
</protein>
<proteinExistence type="predicted"/>
<keyword evidence="2" id="KW-1185">Reference proteome</keyword>